<dbReference type="NCBIfam" id="TIGR00313">
    <property type="entry name" value="cobQ"/>
    <property type="match status" value="1"/>
</dbReference>
<dbReference type="Pfam" id="PF07685">
    <property type="entry name" value="GATase_3"/>
    <property type="match status" value="1"/>
</dbReference>
<feature type="active site" evidence="4">
    <location>
        <position position="434"/>
    </location>
</feature>
<name>A0ABW2RKB8_9BACL</name>
<feature type="domain" description="CobB/CobQ-like glutamine amidotransferase" evidence="6">
    <location>
        <begin position="254"/>
        <end position="441"/>
    </location>
</feature>
<dbReference type="InterPro" id="IPR004459">
    <property type="entry name" value="CobQ_synth"/>
</dbReference>
<comment type="similarity">
    <text evidence="4">Belongs to the CobB/CobQ family. CobQ subfamily.</text>
</comment>
<comment type="pathway">
    <text evidence="1 4">Cofactor biosynthesis; adenosylcobalamin biosynthesis.</text>
</comment>
<gene>
    <name evidence="4" type="primary">cobQ</name>
    <name evidence="7" type="ORF">ACFQNG_09825</name>
</gene>
<dbReference type="PANTHER" id="PTHR21343">
    <property type="entry name" value="DETHIOBIOTIN SYNTHETASE"/>
    <property type="match status" value="1"/>
</dbReference>
<evidence type="ECO:0000259" key="6">
    <source>
        <dbReference type="Pfam" id="PF07685"/>
    </source>
</evidence>
<dbReference type="EMBL" id="JBHTBW010000023">
    <property type="protein sequence ID" value="MFC7441451.1"/>
    <property type="molecule type" value="Genomic_DNA"/>
</dbReference>
<dbReference type="SUPFAM" id="SSF52540">
    <property type="entry name" value="P-loop containing nucleoside triphosphate hydrolases"/>
    <property type="match status" value="1"/>
</dbReference>
<dbReference type="Gene3D" id="3.40.50.880">
    <property type="match status" value="1"/>
</dbReference>
<accession>A0ABW2RKB8</accession>
<keyword evidence="2 4" id="KW-0169">Cobalamin biosynthesis</keyword>
<comment type="function">
    <text evidence="4">Catalyzes amidations at positions B, D, E, and G on adenosylcobyrinic A,C-diamide. NH(2) groups are provided by glutamine, and one molecule of ATP is hydrogenolyzed for each amidation.</text>
</comment>
<evidence type="ECO:0000256" key="2">
    <source>
        <dbReference type="ARBA" id="ARBA00022573"/>
    </source>
</evidence>
<evidence type="ECO:0000256" key="1">
    <source>
        <dbReference type="ARBA" id="ARBA00004953"/>
    </source>
</evidence>
<dbReference type="PANTHER" id="PTHR21343:SF1">
    <property type="entry name" value="COBYRIC ACID SYNTHASE"/>
    <property type="match status" value="1"/>
</dbReference>
<keyword evidence="3 4" id="KW-0315">Glutamine amidotransferase</keyword>
<dbReference type="CDD" id="cd05389">
    <property type="entry name" value="CobQ_N"/>
    <property type="match status" value="1"/>
</dbReference>
<comment type="caution">
    <text evidence="7">The sequence shown here is derived from an EMBL/GenBank/DDBJ whole genome shotgun (WGS) entry which is preliminary data.</text>
</comment>
<dbReference type="InterPro" id="IPR047045">
    <property type="entry name" value="CobQ_N"/>
</dbReference>
<dbReference type="RefSeq" id="WP_379864747.1">
    <property type="nucleotide sequence ID" value="NZ_JBHTBW010000023.1"/>
</dbReference>
<evidence type="ECO:0000259" key="5">
    <source>
        <dbReference type="Pfam" id="PF01656"/>
    </source>
</evidence>
<dbReference type="HAMAP" id="MF_00028">
    <property type="entry name" value="CobQ"/>
    <property type="match status" value="1"/>
</dbReference>
<dbReference type="Pfam" id="PF01656">
    <property type="entry name" value="CbiA"/>
    <property type="match status" value="1"/>
</dbReference>
<organism evidence="7 8">
    <name type="scientific">Laceyella putida</name>
    <dbReference type="NCBI Taxonomy" id="110101"/>
    <lineage>
        <taxon>Bacteria</taxon>
        <taxon>Bacillati</taxon>
        <taxon>Bacillota</taxon>
        <taxon>Bacilli</taxon>
        <taxon>Bacillales</taxon>
        <taxon>Thermoactinomycetaceae</taxon>
        <taxon>Laceyella</taxon>
    </lineage>
</organism>
<sequence length="493" mass="54496">MKTIMIQGTASDVGKSVICTALCRYFYERGYRVAPFKSQNMSLNSYVTQAGHEIGRAQGVQAEAAGIEATYDMNPILLKPKGDMVSEVIVHGKRLADMPAMSYRARSLEEMLAPVQASLARLAEKTEVLVIEGAGSPAEINLKDRDIANMRVAELADAPVLLVADIERGGMFASCVGTFELLDEEERKRVKGWIVNKFRGSKELLEPGLTWLEERTGIPVLGVLPAIKMEVDPEDSLALTRLQSNRQTACDTINIAIIRLPYISNFTDFLPLMRQSSCSVRYVQTADQLGTPDVLILPGTKNTMHDLAWLKANGWTEAIQHAYQRGAHVVGICGGYQMLGKVLRDDGKIEGAGGAETGLGLLEVETDFVPVKETRRQAGHLLVKWANQVEVAGYEIHLGRSSRGEGESPLIRWADGTEDGAISADGRVMGTYLHGLFDNERFVQEWLQWLGQAKGMKLAWNPVLDRQQVYAGLAEWLRQHVDMERIEIIMGLK</sequence>
<dbReference type="InterPro" id="IPR011698">
    <property type="entry name" value="GATase_3"/>
</dbReference>
<feature type="domain" description="CobQ/CobB/MinD/ParA nucleotide binding" evidence="5">
    <location>
        <begin position="4"/>
        <end position="226"/>
    </location>
</feature>
<dbReference type="NCBIfam" id="NF001989">
    <property type="entry name" value="PRK00784.1"/>
    <property type="match status" value="1"/>
</dbReference>
<reference evidence="8" key="1">
    <citation type="journal article" date="2019" name="Int. J. Syst. Evol. Microbiol.">
        <title>The Global Catalogue of Microorganisms (GCM) 10K type strain sequencing project: providing services to taxonomists for standard genome sequencing and annotation.</title>
        <authorList>
            <consortium name="The Broad Institute Genomics Platform"/>
            <consortium name="The Broad Institute Genome Sequencing Center for Infectious Disease"/>
            <person name="Wu L."/>
            <person name="Ma J."/>
        </authorList>
    </citation>
    <scope>NUCLEOTIDE SEQUENCE [LARGE SCALE GENOMIC DNA]</scope>
    <source>
        <strain evidence="8">CGMCC 1.12942</strain>
    </source>
</reference>
<dbReference type="Proteomes" id="UP001596500">
    <property type="component" value="Unassembled WGS sequence"/>
</dbReference>
<dbReference type="InterPro" id="IPR002586">
    <property type="entry name" value="CobQ/CobB/MinD/ParA_Nub-bd_dom"/>
</dbReference>
<feature type="active site" description="Nucleophile" evidence="4">
    <location>
        <position position="333"/>
    </location>
</feature>
<evidence type="ECO:0000313" key="7">
    <source>
        <dbReference type="EMBL" id="MFC7441451.1"/>
    </source>
</evidence>
<dbReference type="CDD" id="cd01750">
    <property type="entry name" value="GATase1_CobQ"/>
    <property type="match status" value="1"/>
</dbReference>
<dbReference type="Gene3D" id="3.40.50.300">
    <property type="entry name" value="P-loop containing nucleotide triphosphate hydrolases"/>
    <property type="match status" value="1"/>
</dbReference>
<dbReference type="PROSITE" id="PS51274">
    <property type="entry name" value="GATASE_COBBQ"/>
    <property type="match status" value="1"/>
</dbReference>
<dbReference type="InterPro" id="IPR029062">
    <property type="entry name" value="Class_I_gatase-like"/>
</dbReference>
<dbReference type="InterPro" id="IPR033949">
    <property type="entry name" value="CobQ_GATase1"/>
</dbReference>
<dbReference type="InterPro" id="IPR027417">
    <property type="entry name" value="P-loop_NTPase"/>
</dbReference>
<evidence type="ECO:0000256" key="4">
    <source>
        <dbReference type="HAMAP-Rule" id="MF_00028"/>
    </source>
</evidence>
<dbReference type="SUPFAM" id="SSF52317">
    <property type="entry name" value="Class I glutamine amidotransferase-like"/>
    <property type="match status" value="1"/>
</dbReference>
<protein>
    <recommendedName>
        <fullName evidence="4">Cobyric acid synthase</fullName>
    </recommendedName>
</protein>
<proteinExistence type="inferred from homology"/>
<evidence type="ECO:0000256" key="3">
    <source>
        <dbReference type="ARBA" id="ARBA00022962"/>
    </source>
</evidence>
<evidence type="ECO:0000313" key="8">
    <source>
        <dbReference type="Proteomes" id="UP001596500"/>
    </source>
</evidence>
<keyword evidence="8" id="KW-1185">Reference proteome</keyword>